<proteinExistence type="predicted"/>
<dbReference type="InParanoid" id="K1Q6F0"/>
<reference evidence="1" key="1">
    <citation type="journal article" date="2012" name="Nature">
        <title>The oyster genome reveals stress adaptation and complexity of shell formation.</title>
        <authorList>
            <person name="Zhang G."/>
            <person name="Fang X."/>
            <person name="Guo X."/>
            <person name="Li L."/>
            <person name="Luo R."/>
            <person name="Xu F."/>
            <person name="Yang P."/>
            <person name="Zhang L."/>
            <person name="Wang X."/>
            <person name="Qi H."/>
            <person name="Xiong Z."/>
            <person name="Que H."/>
            <person name="Xie Y."/>
            <person name="Holland P.W."/>
            <person name="Paps J."/>
            <person name="Zhu Y."/>
            <person name="Wu F."/>
            <person name="Chen Y."/>
            <person name="Wang J."/>
            <person name="Peng C."/>
            <person name="Meng J."/>
            <person name="Yang L."/>
            <person name="Liu J."/>
            <person name="Wen B."/>
            <person name="Zhang N."/>
            <person name="Huang Z."/>
            <person name="Zhu Q."/>
            <person name="Feng Y."/>
            <person name="Mount A."/>
            <person name="Hedgecock D."/>
            <person name="Xu Z."/>
            <person name="Liu Y."/>
            <person name="Domazet-Loso T."/>
            <person name="Du Y."/>
            <person name="Sun X."/>
            <person name="Zhang S."/>
            <person name="Liu B."/>
            <person name="Cheng P."/>
            <person name="Jiang X."/>
            <person name="Li J."/>
            <person name="Fan D."/>
            <person name="Wang W."/>
            <person name="Fu W."/>
            <person name="Wang T."/>
            <person name="Wang B."/>
            <person name="Zhang J."/>
            <person name="Peng Z."/>
            <person name="Li Y."/>
            <person name="Li N."/>
            <person name="Wang J."/>
            <person name="Chen M."/>
            <person name="He Y."/>
            <person name="Tan F."/>
            <person name="Song X."/>
            <person name="Zheng Q."/>
            <person name="Huang R."/>
            <person name="Yang H."/>
            <person name="Du X."/>
            <person name="Chen L."/>
            <person name="Yang M."/>
            <person name="Gaffney P.M."/>
            <person name="Wang S."/>
            <person name="Luo L."/>
            <person name="She Z."/>
            <person name="Ming Y."/>
            <person name="Huang W."/>
            <person name="Zhang S."/>
            <person name="Huang B."/>
            <person name="Zhang Y."/>
            <person name="Qu T."/>
            <person name="Ni P."/>
            <person name="Miao G."/>
            <person name="Wang J."/>
            <person name="Wang Q."/>
            <person name="Steinberg C.E."/>
            <person name="Wang H."/>
            <person name="Li N."/>
            <person name="Qian L."/>
            <person name="Zhang G."/>
            <person name="Li Y."/>
            <person name="Yang H."/>
            <person name="Liu X."/>
            <person name="Wang J."/>
            <person name="Yin Y."/>
            <person name="Wang J."/>
        </authorList>
    </citation>
    <scope>NUCLEOTIDE SEQUENCE [LARGE SCALE GENOMIC DNA]</scope>
    <source>
        <strain evidence="1">05x7-T-G4-1.051#20</strain>
    </source>
</reference>
<dbReference type="EMBL" id="JH818969">
    <property type="protein sequence ID" value="EKC24450.1"/>
    <property type="molecule type" value="Genomic_DNA"/>
</dbReference>
<gene>
    <name evidence="1" type="ORF">CGI_10003631</name>
</gene>
<dbReference type="AlphaFoldDB" id="K1Q6F0"/>
<dbReference type="HOGENOM" id="CLU_2280107_0_0_1"/>
<name>K1Q6F0_MAGGI</name>
<sequence>MLSNLSLSECTYAVGICKQLTLRESKDVRFEKPKEVDKCTVTTCYTGDNGILKNPGNQTELVNGSKLLRVCDDSASGNYSCCNAAGTCLEQFLKVEGIYVSS</sequence>
<protein>
    <submittedName>
        <fullName evidence="1">Uncharacterized protein</fullName>
    </submittedName>
</protein>
<accession>K1Q6F0</accession>
<organism evidence="1">
    <name type="scientific">Magallana gigas</name>
    <name type="common">Pacific oyster</name>
    <name type="synonym">Crassostrea gigas</name>
    <dbReference type="NCBI Taxonomy" id="29159"/>
    <lineage>
        <taxon>Eukaryota</taxon>
        <taxon>Metazoa</taxon>
        <taxon>Spiralia</taxon>
        <taxon>Lophotrochozoa</taxon>
        <taxon>Mollusca</taxon>
        <taxon>Bivalvia</taxon>
        <taxon>Autobranchia</taxon>
        <taxon>Pteriomorphia</taxon>
        <taxon>Ostreida</taxon>
        <taxon>Ostreoidea</taxon>
        <taxon>Ostreidae</taxon>
        <taxon>Magallana</taxon>
    </lineage>
</organism>
<evidence type="ECO:0000313" key="1">
    <source>
        <dbReference type="EMBL" id="EKC24450.1"/>
    </source>
</evidence>